<keyword evidence="9" id="KW-1185">Reference proteome</keyword>
<feature type="transmembrane region" description="Helical" evidence="7">
    <location>
        <begin position="200"/>
        <end position="218"/>
    </location>
</feature>
<feature type="region of interest" description="Disordered" evidence="6">
    <location>
        <begin position="1"/>
        <end position="20"/>
    </location>
</feature>
<feature type="transmembrane region" description="Helical" evidence="7">
    <location>
        <begin position="124"/>
        <end position="155"/>
    </location>
</feature>
<evidence type="ECO:0000256" key="3">
    <source>
        <dbReference type="ARBA" id="ARBA00022692"/>
    </source>
</evidence>
<evidence type="ECO:0000256" key="2">
    <source>
        <dbReference type="ARBA" id="ARBA00022448"/>
    </source>
</evidence>
<evidence type="ECO:0000256" key="1">
    <source>
        <dbReference type="ARBA" id="ARBA00004141"/>
    </source>
</evidence>
<reference evidence="8" key="1">
    <citation type="journal article" date="2020" name="Stud. Mycol.">
        <title>101 Dothideomycetes genomes: a test case for predicting lifestyles and emergence of pathogens.</title>
        <authorList>
            <person name="Haridas S."/>
            <person name="Albert R."/>
            <person name="Binder M."/>
            <person name="Bloem J."/>
            <person name="Labutti K."/>
            <person name="Salamov A."/>
            <person name="Andreopoulos B."/>
            <person name="Baker S."/>
            <person name="Barry K."/>
            <person name="Bills G."/>
            <person name="Bluhm B."/>
            <person name="Cannon C."/>
            <person name="Castanera R."/>
            <person name="Culley D."/>
            <person name="Daum C."/>
            <person name="Ezra D."/>
            <person name="Gonzalez J."/>
            <person name="Henrissat B."/>
            <person name="Kuo A."/>
            <person name="Liang C."/>
            <person name="Lipzen A."/>
            <person name="Lutzoni F."/>
            <person name="Magnuson J."/>
            <person name="Mondo S."/>
            <person name="Nolan M."/>
            <person name="Ohm R."/>
            <person name="Pangilinan J."/>
            <person name="Park H.-J."/>
            <person name="Ramirez L."/>
            <person name="Alfaro M."/>
            <person name="Sun H."/>
            <person name="Tritt A."/>
            <person name="Yoshinaga Y."/>
            <person name="Zwiers L.-H."/>
            <person name="Turgeon B."/>
            <person name="Goodwin S."/>
            <person name="Spatafora J."/>
            <person name="Crous P."/>
            <person name="Grigoriev I."/>
        </authorList>
    </citation>
    <scope>NUCLEOTIDE SEQUENCE</scope>
    <source>
        <strain evidence="8">CBS 122681</strain>
    </source>
</reference>
<comment type="subcellular location">
    <subcellularLocation>
        <location evidence="1">Membrane</location>
        <topology evidence="1">Multi-pass membrane protein</topology>
    </subcellularLocation>
</comment>
<feature type="transmembrane region" description="Helical" evidence="7">
    <location>
        <begin position="405"/>
        <end position="427"/>
    </location>
</feature>
<dbReference type="Pfam" id="PF13520">
    <property type="entry name" value="AA_permease_2"/>
    <property type="match status" value="1"/>
</dbReference>
<evidence type="ECO:0000256" key="5">
    <source>
        <dbReference type="ARBA" id="ARBA00023136"/>
    </source>
</evidence>
<dbReference type="PIRSF" id="PIRSF006060">
    <property type="entry name" value="AA_transporter"/>
    <property type="match status" value="1"/>
</dbReference>
<dbReference type="OrthoDB" id="3257095at2759"/>
<feature type="transmembrane region" description="Helical" evidence="7">
    <location>
        <begin position="45"/>
        <end position="66"/>
    </location>
</feature>
<feature type="transmembrane region" description="Helical" evidence="7">
    <location>
        <begin position="378"/>
        <end position="399"/>
    </location>
</feature>
<keyword evidence="4 7" id="KW-1133">Transmembrane helix</keyword>
<feature type="transmembrane region" description="Helical" evidence="7">
    <location>
        <begin position="326"/>
        <end position="350"/>
    </location>
</feature>
<dbReference type="PANTHER" id="PTHR45649:SF1">
    <property type="entry name" value="TRANSPORTER, PUTATIVE (EUROFUNG)-RELATED"/>
    <property type="match status" value="1"/>
</dbReference>
<name>A0A6A6SS15_9PLEO</name>
<feature type="compositionally biased region" description="Basic and acidic residues" evidence="6">
    <location>
        <begin position="8"/>
        <end position="20"/>
    </location>
</feature>
<evidence type="ECO:0000256" key="7">
    <source>
        <dbReference type="SAM" id="Phobius"/>
    </source>
</evidence>
<keyword evidence="3 7" id="KW-0812">Transmembrane</keyword>
<keyword evidence="5 7" id="KW-0472">Membrane</keyword>
<proteinExistence type="predicted"/>
<dbReference type="AlphaFoldDB" id="A0A6A6SS15"/>
<evidence type="ECO:0000256" key="6">
    <source>
        <dbReference type="SAM" id="MobiDB-lite"/>
    </source>
</evidence>
<protein>
    <submittedName>
        <fullName evidence="8">Amino acid transporter-like protein</fullName>
    </submittedName>
</protein>
<feature type="transmembrane region" description="Helical" evidence="7">
    <location>
        <begin position="238"/>
        <end position="257"/>
    </location>
</feature>
<dbReference type="GO" id="GO:0022857">
    <property type="term" value="F:transmembrane transporter activity"/>
    <property type="evidence" value="ECO:0007669"/>
    <property type="project" value="InterPro"/>
</dbReference>
<feature type="transmembrane region" description="Helical" evidence="7">
    <location>
        <begin position="448"/>
        <end position="469"/>
    </location>
</feature>
<feature type="transmembrane region" description="Helical" evidence="7">
    <location>
        <begin position="278"/>
        <end position="298"/>
    </location>
</feature>
<evidence type="ECO:0000313" key="9">
    <source>
        <dbReference type="Proteomes" id="UP000799324"/>
    </source>
</evidence>
<evidence type="ECO:0000313" key="8">
    <source>
        <dbReference type="EMBL" id="KAF2648994.1"/>
    </source>
</evidence>
<feature type="transmembrane region" description="Helical" evidence="7">
    <location>
        <begin position="167"/>
        <end position="188"/>
    </location>
</feature>
<dbReference type="Gene3D" id="1.20.1740.10">
    <property type="entry name" value="Amino acid/polyamine transporter I"/>
    <property type="match status" value="1"/>
</dbReference>
<evidence type="ECO:0000256" key="4">
    <source>
        <dbReference type="ARBA" id="ARBA00022989"/>
    </source>
</evidence>
<feature type="transmembrane region" description="Helical" evidence="7">
    <location>
        <begin position="78"/>
        <end position="103"/>
    </location>
</feature>
<dbReference type="PANTHER" id="PTHR45649">
    <property type="entry name" value="AMINO-ACID PERMEASE BAT1"/>
    <property type="match status" value="1"/>
</dbReference>
<gene>
    <name evidence="8" type="ORF">K491DRAFT_669700</name>
</gene>
<dbReference type="EMBL" id="MU004512">
    <property type="protein sequence ID" value="KAF2648994.1"/>
    <property type="molecule type" value="Genomic_DNA"/>
</dbReference>
<dbReference type="GO" id="GO:0016020">
    <property type="term" value="C:membrane"/>
    <property type="evidence" value="ECO:0007669"/>
    <property type="project" value="UniProtKB-SubCell"/>
</dbReference>
<organism evidence="8 9">
    <name type="scientific">Lophiostoma macrostomum CBS 122681</name>
    <dbReference type="NCBI Taxonomy" id="1314788"/>
    <lineage>
        <taxon>Eukaryota</taxon>
        <taxon>Fungi</taxon>
        <taxon>Dikarya</taxon>
        <taxon>Ascomycota</taxon>
        <taxon>Pezizomycotina</taxon>
        <taxon>Dothideomycetes</taxon>
        <taxon>Pleosporomycetidae</taxon>
        <taxon>Pleosporales</taxon>
        <taxon>Lophiostomataceae</taxon>
        <taxon>Lophiostoma</taxon>
    </lineage>
</organism>
<accession>A0A6A6SS15</accession>
<keyword evidence="2" id="KW-0813">Transport</keyword>
<sequence length="521" mass="57166">MNDADGEYNVRHRVQPEDPEERRIQDEAAIAKFGKKQQLKRRFKSLSSIGLTCGLMLTWEVVLFTLQFGLSNGGPAGLIYGFIAAWIGVMLQAVVLAEMASMIPLAGGPFNWVAILSPPWCKKFLSYLAGWLTVIAWQAFVAEVCYTCASLIQGIVILTHPNHVPKLWHATLLFYAVIAFGLFINTYLGRILPQIESLTLITYILGFFGVLIPLVYLSPHSSAHLVFTTFQNLGGWRSMGLSFFVGWITSLTSFVGADGADHIAEEIHQASRVIPFSIWFSTLFNGVMGFAMMLAILFSTPDILTATESPTGFPFMTIFETAMGHAAATALVIVITAVNVVSVSSVLATASRMLWAFSRENGLPGSSWIVKVNPESRIPVNAIIVTVVINVLLALISVGSTAAFAAFYSVVLAAYYASFILSAGVMLHKRLTTPASEIPWGPFRLGRFGTPVTVVSLCYTIMAGFFTFWPGSVDVTTVTMNYSSLLFGASILLSMVFWIFYGRKIYVGPVWEFEGQFHRVD</sequence>
<dbReference type="Proteomes" id="UP000799324">
    <property type="component" value="Unassembled WGS sequence"/>
</dbReference>
<feature type="transmembrane region" description="Helical" evidence="7">
    <location>
        <begin position="481"/>
        <end position="501"/>
    </location>
</feature>
<dbReference type="InterPro" id="IPR002293">
    <property type="entry name" value="AA/rel_permease1"/>
</dbReference>